<keyword evidence="1" id="KW-0472">Membrane</keyword>
<sequence>MATGRLQAGAGTSGRPAFDVVVPVRPGDHAFVVHCLTSLLLQSLTPGKVVLVDDGGAEADHSLQLAAEFGRANGLQVECISRRWTIGHVATLKRQARDSSAQVLLVLQPGTVLNTPDYIDACLATFADPGVACAAGRAAVLQPGHRSRVEQSEPFRRWIGDDPYLDPLAPRGAADRLARWLSAAWLAHVQDLGAGLCDRIGERTCGGIMLATGGAVAYRCRYLRDLFDRVEPVRGDDLGAWPGHAIAHAFATEGYRMVRVGEAEALVQPPPLARWPSLAWSWLLGLLQAGHWFDPLLRSPFRRLARYRRRKHAQGSGGGRYTTRDEVIEEPFGERVTRLEGRPVGGALLLRAVVLAGLGLLAWVLGLSGRWAALGGLALVEVAAVALVLPALAGRRER</sequence>
<keyword evidence="1" id="KW-1133">Transmembrane helix</keyword>
<dbReference type="SUPFAM" id="SSF53448">
    <property type="entry name" value="Nucleotide-diphospho-sugar transferases"/>
    <property type="match status" value="1"/>
</dbReference>
<dbReference type="Proteomes" id="UP000030003">
    <property type="component" value="Unassembled WGS sequence"/>
</dbReference>
<feature type="non-terminal residue" evidence="2">
    <location>
        <position position="398"/>
    </location>
</feature>
<accession>A0A0A0M519</accession>
<dbReference type="EMBL" id="AVBH01000131">
    <property type="protein sequence ID" value="KGO98103.1"/>
    <property type="molecule type" value="Genomic_DNA"/>
</dbReference>
<protein>
    <recommendedName>
        <fullName evidence="4">Glycosyltransferase 2-like domain-containing protein</fullName>
    </recommendedName>
</protein>
<keyword evidence="1" id="KW-0812">Transmembrane</keyword>
<evidence type="ECO:0000313" key="2">
    <source>
        <dbReference type="EMBL" id="KGO98103.1"/>
    </source>
</evidence>
<dbReference type="STRING" id="1385515.GCA_000423325_02513"/>
<feature type="transmembrane region" description="Helical" evidence="1">
    <location>
        <begin position="371"/>
        <end position="393"/>
    </location>
</feature>
<reference evidence="2 3" key="1">
    <citation type="submission" date="2013-08" db="EMBL/GenBank/DDBJ databases">
        <title>Genomic analysis of Lysobacter defluvii.</title>
        <authorList>
            <person name="Wang Q."/>
            <person name="Wang G."/>
        </authorList>
    </citation>
    <scope>NUCLEOTIDE SEQUENCE [LARGE SCALE GENOMIC DNA]</scope>
    <source>
        <strain evidence="2 3">IMMIB APB-9</strain>
    </source>
</reference>
<organism evidence="2 3">
    <name type="scientific">Lysobacter defluvii IMMIB APB-9 = DSM 18482</name>
    <dbReference type="NCBI Taxonomy" id="1385515"/>
    <lineage>
        <taxon>Bacteria</taxon>
        <taxon>Pseudomonadati</taxon>
        <taxon>Pseudomonadota</taxon>
        <taxon>Gammaproteobacteria</taxon>
        <taxon>Lysobacterales</taxon>
        <taxon>Lysobacteraceae</taxon>
        <taxon>Novilysobacter</taxon>
    </lineage>
</organism>
<dbReference type="OrthoDB" id="396512at2"/>
<name>A0A0A0M519_9GAMM</name>
<evidence type="ECO:0000313" key="3">
    <source>
        <dbReference type="Proteomes" id="UP000030003"/>
    </source>
</evidence>
<gene>
    <name evidence="2" type="ORF">N791_04985</name>
</gene>
<dbReference type="RefSeq" id="WP_036137855.1">
    <property type="nucleotide sequence ID" value="NZ_AVBH01000131.1"/>
</dbReference>
<dbReference type="AlphaFoldDB" id="A0A0A0M519"/>
<feature type="transmembrane region" description="Helical" evidence="1">
    <location>
        <begin position="348"/>
        <end position="365"/>
    </location>
</feature>
<proteinExistence type="predicted"/>
<comment type="caution">
    <text evidence="2">The sequence shown here is derived from an EMBL/GenBank/DDBJ whole genome shotgun (WGS) entry which is preliminary data.</text>
</comment>
<evidence type="ECO:0000256" key="1">
    <source>
        <dbReference type="SAM" id="Phobius"/>
    </source>
</evidence>
<dbReference type="Gene3D" id="3.90.550.10">
    <property type="entry name" value="Spore Coat Polysaccharide Biosynthesis Protein SpsA, Chain A"/>
    <property type="match status" value="1"/>
</dbReference>
<dbReference type="eggNOG" id="COG1215">
    <property type="taxonomic scope" value="Bacteria"/>
</dbReference>
<evidence type="ECO:0008006" key="4">
    <source>
        <dbReference type="Google" id="ProtNLM"/>
    </source>
</evidence>
<dbReference type="InterPro" id="IPR029044">
    <property type="entry name" value="Nucleotide-diphossugar_trans"/>
</dbReference>
<keyword evidence="3" id="KW-1185">Reference proteome</keyword>